<keyword evidence="2" id="KW-0479">Metal-binding</keyword>
<sequence>MVVFTCNRCGESLRKNKVEQHLRCCRPSLLTCIDCLKDFSLDQYQSHLECISEEQKYGQKNGDTQKLVNYKGKNKQNEWMKNIKNLIERGTYAKDISVVLNNLIGYDNIPRKRAKFINFVKNSLRIHNVNLIEKVWKIFEESIKISSKNPMSEIQTKQDESKENQIGSNDCKRIESSKASADKPDHAGNDEIKSSDTNHKIQMKSIIFKLLSKHNEIDVEKLQRKVLKKYHQCGYDNIDEWVLERFKKVISKKRAFIIDANMIRLA</sequence>
<dbReference type="SUPFAM" id="SSF57667">
    <property type="entry name" value="beta-beta-alpha zinc fingers"/>
    <property type="match status" value="2"/>
</dbReference>
<dbReference type="Pfam" id="PF25879">
    <property type="entry name" value="WHD_LYAR"/>
    <property type="match status" value="1"/>
</dbReference>
<evidence type="ECO:0000259" key="11">
    <source>
        <dbReference type="Pfam" id="PF25879"/>
    </source>
</evidence>
<dbReference type="FunFam" id="3.30.1490.490:FF:000001">
    <property type="entry name" value="cell growth-regulating nucleolar protein-like"/>
    <property type="match status" value="1"/>
</dbReference>
<dbReference type="EnsemblMetazoa" id="SSS_3264s_mrna">
    <property type="protein sequence ID" value="KAF7490691.1"/>
    <property type="gene ID" value="SSS_3264"/>
</dbReference>
<protein>
    <submittedName>
        <fullName evidence="12">Cell growth-regulating nucleolar protein</fullName>
    </submittedName>
    <submittedName>
        <fullName evidence="13">LYAR-type C2HC zinc finger containing protein</fullName>
    </submittedName>
</protein>
<dbReference type="Gene3D" id="3.30.1490.490">
    <property type="match status" value="1"/>
</dbReference>
<feature type="domain" description="Cell growth-regulating nucleolar protein-like winged helix" evidence="11">
    <location>
        <begin position="199"/>
        <end position="266"/>
    </location>
</feature>
<feature type="region of interest" description="Disordered" evidence="9">
    <location>
        <begin position="150"/>
        <end position="195"/>
    </location>
</feature>
<dbReference type="FunFam" id="1.10.10.2100:FF:000002">
    <property type="entry name" value="cell growth-regulating nucleolar protein-like"/>
    <property type="match status" value="1"/>
</dbReference>
<name>A0A132AF13_SARSC</name>
<proteinExistence type="predicted"/>
<dbReference type="EMBL" id="WVUK01000062">
    <property type="protein sequence ID" value="KAF7490691.1"/>
    <property type="molecule type" value="Genomic_DNA"/>
</dbReference>
<organism evidence="13 16">
    <name type="scientific">Sarcoptes scabiei</name>
    <name type="common">Itch mite</name>
    <name type="synonym">Acarus scabiei</name>
    <dbReference type="NCBI Taxonomy" id="52283"/>
    <lineage>
        <taxon>Eukaryota</taxon>
        <taxon>Metazoa</taxon>
        <taxon>Ecdysozoa</taxon>
        <taxon>Arthropoda</taxon>
        <taxon>Chelicerata</taxon>
        <taxon>Arachnida</taxon>
        <taxon>Acari</taxon>
        <taxon>Acariformes</taxon>
        <taxon>Sarcoptiformes</taxon>
        <taxon>Astigmata</taxon>
        <taxon>Psoroptidia</taxon>
        <taxon>Sarcoptoidea</taxon>
        <taxon>Sarcoptidae</taxon>
        <taxon>Sarcoptinae</taxon>
        <taxon>Sarcoptes</taxon>
    </lineage>
</organism>
<dbReference type="Proteomes" id="UP000616769">
    <property type="component" value="Unassembled WGS sequence"/>
</dbReference>
<reference evidence="13 16" key="1">
    <citation type="journal article" date="2015" name="Parasit. Vectors">
        <title>Draft genome of the scabies mite.</title>
        <authorList>
            <person name="Rider S.D.Jr."/>
            <person name="Morgan M.S."/>
            <person name="Arlian L.G."/>
        </authorList>
    </citation>
    <scope>NUCLEOTIDE SEQUENCE [LARGE SCALE GENOMIC DNA]</scope>
    <source>
        <strain evidence="13">Arlian Lab</strain>
    </source>
</reference>
<evidence type="ECO:0000256" key="8">
    <source>
        <dbReference type="PROSITE-ProRule" id="PRU01145"/>
    </source>
</evidence>
<feature type="domain" description="Zinc finger C2H2 LYAR-type" evidence="10">
    <location>
        <begin position="30"/>
        <end position="57"/>
    </location>
</feature>
<dbReference type="InterPro" id="IPR014898">
    <property type="entry name" value="Znf_C2H2_LYAR"/>
</dbReference>
<keyword evidence="7" id="KW-0539">Nucleus</keyword>
<reference evidence="14" key="4">
    <citation type="submission" date="2022-06" db="UniProtKB">
        <authorList>
            <consortium name="EnsemblMetazoa"/>
        </authorList>
    </citation>
    <scope>IDENTIFICATION</scope>
</reference>
<dbReference type="InterPro" id="IPR058719">
    <property type="entry name" value="WHD_LYAR"/>
</dbReference>
<evidence type="ECO:0000256" key="5">
    <source>
        <dbReference type="ARBA" id="ARBA00022833"/>
    </source>
</evidence>
<evidence type="ECO:0000313" key="14">
    <source>
        <dbReference type="EnsemblMetazoa" id="KAF7490691.1"/>
    </source>
</evidence>
<dbReference type="PROSITE" id="PS51804">
    <property type="entry name" value="ZF_C2HC_LYAR"/>
    <property type="match status" value="1"/>
</dbReference>
<dbReference type="Proteomes" id="UP000070412">
    <property type="component" value="Unassembled WGS sequence"/>
</dbReference>
<gene>
    <name evidence="13" type="ORF">QR98_0075390</name>
    <name evidence="12" type="ORF">SSS_3264</name>
</gene>
<dbReference type="GO" id="GO:0000122">
    <property type="term" value="P:negative regulation of transcription by RNA polymerase II"/>
    <property type="evidence" value="ECO:0007669"/>
    <property type="project" value="TreeGrafter"/>
</dbReference>
<evidence type="ECO:0000256" key="6">
    <source>
        <dbReference type="ARBA" id="ARBA00023054"/>
    </source>
</evidence>
<dbReference type="GO" id="GO:0006364">
    <property type="term" value="P:rRNA processing"/>
    <property type="evidence" value="ECO:0007669"/>
    <property type="project" value="TreeGrafter"/>
</dbReference>
<evidence type="ECO:0000256" key="3">
    <source>
        <dbReference type="ARBA" id="ARBA00022737"/>
    </source>
</evidence>
<reference evidence="12" key="3">
    <citation type="submission" date="2020-01" db="EMBL/GenBank/DDBJ databases">
        <authorList>
            <person name="Korhonen P.K.K."/>
            <person name="Guangxu M.G."/>
            <person name="Wang T.W."/>
            <person name="Stroehlein A.J.S."/>
            <person name="Young N.D."/>
            <person name="Ang C.-S.A."/>
            <person name="Fernando D.W.F."/>
            <person name="Lu H.L."/>
            <person name="Taylor S.T."/>
            <person name="Ehtesham M.E.M."/>
            <person name="Najaraj S.H.N."/>
            <person name="Harsha G.H.G."/>
            <person name="Madugundu A.M."/>
            <person name="Renuse S.R."/>
            <person name="Holt D.H."/>
            <person name="Pandey A.P."/>
            <person name="Papenfuss A.P."/>
            <person name="Gasser R.B.G."/>
            <person name="Fischer K.F."/>
        </authorList>
    </citation>
    <scope>NUCLEOTIDE SEQUENCE</scope>
    <source>
        <strain evidence="12">SSS_KF_BRIS2020</strain>
    </source>
</reference>
<evidence type="ECO:0000313" key="12">
    <source>
        <dbReference type="EMBL" id="KAF7490691.1"/>
    </source>
</evidence>
<keyword evidence="3" id="KW-0677">Repeat</keyword>
<evidence type="ECO:0000256" key="4">
    <source>
        <dbReference type="ARBA" id="ARBA00022771"/>
    </source>
</evidence>
<dbReference type="GO" id="GO:0008270">
    <property type="term" value="F:zinc ion binding"/>
    <property type="evidence" value="ECO:0007669"/>
    <property type="project" value="UniProtKB-KW"/>
</dbReference>
<dbReference type="OrthoDB" id="21474at2759"/>
<evidence type="ECO:0000313" key="16">
    <source>
        <dbReference type="Proteomes" id="UP000616769"/>
    </source>
</evidence>
<dbReference type="InterPro" id="IPR036236">
    <property type="entry name" value="Znf_C2H2_sf"/>
</dbReference>
<reference evidence="15" key="2">
    <citation type="journal article" date="2020" name="PLoS Negl. Trop. Dis.">
        <title>High-quality nuclear genome for Sarcoptes scabiei-A critical resource for a neglected parasite.</title>
        <authorList>
            <person name="Korhonen P.K."/>
            <person name="Gasser R.B."/>
            <person name="Ma G."/>
            <person name="Wang T."/>
            <person name="Stroehlein A.J."/>
            <person name="Young N.D."/>
            <person name="Ang C.S."/>
            <person name="Fernando D.D."/>
            <person name="Lu H.C."/>
            <person name="Taylor S."/>
            <person name="Reynolds S.L."/>
            <person name="Mofiz E."/>
            <person name="Najaraj S.H."/>
            <person name="Gowda H."/>
            <person name="Madugundu A."/>
            <person name="Renuse S."/>
            <person name="Holt D."/>
            <person name="Pandey A."/>
            <person name="Papenfuss A.T."/>
            <person name="Fischer K."/>
        </authorList>
    </citation>
    <scope>NUCLEOTIDE SEQUENCE [LARGE SCALE GENOMIC DNA]</scope>
</reference>
<evidence type="ECO:0000256" key="9">
    <source>
        <dbReference type="SAM" id="MobiDB-lite"/>
    </source>
</evidence>
<keyword evidence="15" id="KW-1185">Reference proteome</keyword>
<dbReference type="Gene3D" id="1.10.10.2100">
    <property type="match status" value="1"/>
</dbReference>
<evidence type="ECO:0000313" key="13">
    <source>
        <dbReference type="EMBL" id="KPM09010.1"/>
    </source>
</evidence>
<keyword evidence="4 8" id="KW-0863">Zinc-finger</keyword>
<dbReference type="PANTHER" id="PTHR13100:SF10">
    <property type="entry name" value="CELL GROWTH-REGULATING NUCLEOLAR PROTEIN"/>
    <property type="match status" value="1"/>
</dbReference>
<dbReference type="Pfam" id="PF08790">
    <property type="entry name" value="zf-LYAR"/>
    <property type="match status" value="1"/>
</dbReference>
<dbReference type="AlphaFoldDB" id="A0A132AF13"/>
<dbReference type="GO" id="GO:0005730">
    <property type="term" value="C:nucleolus"/>
    <property type="evidence" value="ECO:0007669"/>
    <property type="project" value="TreeGrafter"/>
</dbReference>
<evidence type="ECO:0000313" key="15">
    <source>
        <dbReference type="Proteomes" id="UP000070412"/>
    </source>
</evidence>
<feature type="compositionally biased region" description="Basic and acidic residues" evidence="9">
    <location>
        <begin position="170"/>
        <end position="195"/>
    </location>
</feature>
<evidence type="ECO:0000256" key="1">
    <source>
        <dbReference type="ARBA" id="ARBA00004123"/>
    </source>
</evidence>
<evidence type="ECO:0000259" key="10">
    <source>
        <dbReference type="Pfam" id="PF08790"/>
    </source>
</evidence>
<dbReference type="PANTHER" id="PTHR13100">
    <property type="entry name" value="CELL GROWTH-REGULATING NUCLEOLAR PROTEIN LYAR"/>
    <property type="match status" value="1"/>
</dbReference>
<comment type="subcellular location">
    <subcellularLocation>
        <location evidence="1">Nucleus</location>
    </subcellularLocation>
</comment>
<accession>A0A132AF13</accession>
<evidence type="ECO:0000256" key="2">
    <source>
        <dbReference type="ARBA" id="ARBA00022723"/>
    </source>
</evidence>
<dbReference type="EMBL" id="JXLN01013005">
    <property type="protein sequence ID" value="KPM09010.1"/>
    <property type="molecule type" value="Genomic_DNA"/>
</dbReference>
<keyword evidence="6" id="KW-0175">Coiled coil</keyword>
<keyword evidence="5" id="KW-0862">Zinc</keyword>
<dbReference type="InterPro" id="IPR039999">
    <property type="entry name" value="LYAR"/>
</dbReference>
<dbReference type="GO" id="GO:0003677">
    <property type="term" value="F:DNA binding"/>
    <property type="evidence" value="ECO:0007669"/>
    <property type="project" value="InterPro"/>
</dbReference>
<dbReference type="VEuPathDB" id="VectorBase:SSCA000039"/>
<evidence type="ECO:0000256" key="7">
    <source>
        <dbReference type="ARBA" id="ARBA00023242"/>
    </source>
</evidence>